<comment type="caution">
    <text evidence="1">The sequence shown here is derived from an EMBL/GenBank/DDBJ whole genome shotgun (WGS) entry which is preliminary data.</text>
</comment>
<sequence>MGVALQSRKNVFFKLQVNNRALAILHMYAPMKTRQQHAARLILSDTPRLADAIARASNVGWALRGSGE</sequence>
<gene>
    <name evidence="1" type="ORF">GSTENG00015959001</name>
</gene>
<name>Q4SM27_TETNG</name>
<evidence type="ECO:0000313" key="1">
    <source>
        <dbReference type="EMBL" id="CAF98305.1"/>
    </source>
</evidence>
<protein>
    <submittedName>
        <fullName evidence="1">(spotted green pufferfish) hypothetical protein</fullName>
    </submittedName>
</protein>
<proteinExistence type="predicted"/>
<dbReference type="AlphaFoldDB" id="Q4SM27"/>
<dbReference type="KEGG" id="tng:GSTEN00015959G001"/>
<dbReference type="EMBL" id="CAAE01014555">
    <property type="protein sequence ID" value="CAF98305.1"/>
    <property type="molecule type" value="Genomic_DNA"/>
</dbReference>
<reference evidence="1" key="2">
    <citation type="submission" date="2004-02" db="EMBL/GenBank/DDBJ databases">
        <authorList>
            <consortium name="Genoscope"/>
            <consortium name="Whitehead Institute Centre for Genome Research"/>
        </authorList>
    </citation>
    <scope>NUCLEOTIDE SEQUENCE</scope>
</reference>
<accession>Q4SM27</accession>
<reference evidence="1" key="1">
    <citation type="journal article" date="2004" name="Nature">
        <title>Genome duplication in the teleost fish Tetraodon nigroviridis reveals the early vertebrate proto-karyotype.</title>
        <authorList>
            <person name="Jaillon O."/>
            <person name="Aury J.-M."/>
            <person name="Brunet F."/>
            <person name="Petit J.-L."/>
            <person name="Stange-Thomann N."/>
            <person name="Mauceli E."/>
            <person name="Bouneau L."/>
            <person name="Fischer C."/>
            <person name="Ozouf-Costaz C."/>
            <person name="Bernot A."/>
            <person name="Nicaud S."/>
            <person name="Jaffe D."/>
            <person name="Fisher S."/>
            <person name="Lutfalla G."/>
            <person name="Dossat C."/>
            <person name="Segurens B."/>
            <person name="Dasilva C."/>
            <person name="Salanoubat M."/>
            <person name="Levy M."/>
            <person name="Boudet N."/>
            <person name="Castellano S."/>
            <person name="Anthouard V."/>
            <person name="Jubin C."/>
            <person name="Castelli V."/>
            <person name="Katinka M."/>
            <person name="Vacherie B."/>
            <person name="Biemont C."/>
            <person name="Skalli Z."/>
            <person name="Cattolico L."/>
            <person name="Poulain J."/>
            <person name="De Berardinis V."/>
            <person name="Cruaud C."/>
            <person name="Duprat S."/>
            <person name="Brottier P."/>
            <person name="Coutanceau J.-P."/>
            <person name="Gouzy J."/>
            <person name="Parra G."/>
            <person name="Lardier G."/>
            <person name="Chapple C."/>
            <person name="McKernan K.J."/>
            <person name="McEwan P."/>
            <person name="Bosak S."/>
            <person name="Kellis M."/>
            <person name="Volff J.-N."/>
            <person name="Guigo R."/>
            <person name="Zody M.C."/>
            <person name="Mesirov J."/>
            <person name="Lindblad-Toh K."/>
            <person name="Birren B."/>
            <person name="Nusbaum C."/>
            <person name="Kahn D."/>
            <person name="Robinson-Rechavi M."/>
            <person name="Laudet V."/>
            <person name="Schachter V."/>
            <person name="Quetier F."/>
            <person name="Saurin W."/>
            <person name="Scarpelli C."/>
            <person name="Wincker P."/>
            <person name="Lander E.S."/>
            <person name="Weissenbach J."/>
            <person name="Roest Crollius H."/>
        </authorList>
    </citation>
    <scope>NUCLEOTIDE SEQUENCE [LARGE SCALE GENOMIC DNA]</scope>
</reference>
<organism evidence="1">
    <name type="scientific">Tetraodon nigroviridis</name>
    <name type="common">Spotted green pufferfish</name>
    <name type="synonym">Chelonodon nigroviridis</name>
    <dbReference type="NCBI Taxonomy" id="99883"/>
    <lineage>
        <taxon>Eukaryota</taxon>
        <taxon>Metazoa</taxon>
        <taxon>Chordata</taxon>
        <taxon>Craniata</taxon>
        <taxon>Vertebrata</taxon>
        <taxon>Euteleostomi</taxon>
        <taxon>Actinopterygii</taxon>
        <taxon>Neopterygii</taxon>
        <taxon>Teleostei</taxon>
        <taxon>Neoteleostei</taxon>
        <taxon>Acanthomorphata</taxon>
        <taxon>Eupercaria</taxon>
        <taxon>Tetraodontiformes</taxon>
        <taxon>Tetradontoidea</taxon>
        <taxon>Tetraodontidae</taxon>
        <taxon>Tetraodon</taxon>
    </lineage>
</organism>